<evidence type="ECO:0000256" key="2">
    <source>
        <dbReference type="ARBA" id="ARBA00023163"/>
    </source>
</evidence>
<dbReference type="Proteomes" id="UP001165092">
    <property type="component" value="Unassembled WGS sequence"/>
</dbReference>
<dbReference type="InterPro" id="IPR009057">
    <property type="entry name" value="Homeodomain-like_sf"/>
</dbReference>
<name>A0A9W6P7T9_9ACTN</name>
<dbReference type="CDD" id="cd03137">
    <property type="entry name" value="GATase1_AraC_1"/>
    <property type="match status" value="1"/>
</dbReference>
<dbReference type="PROSITE" id="PS01124">
    <property type="entry name" value="HTH_ARAC_FAMILY_2"/>
    <property type="match status" value="1"/>
</dbReference>
<dbReference type="SUPFAM" id="SSF52317">
    <property type="entry name" value="Class I glutamine amidotransferase-like"/>
    <property type="match status" value="1"/>
</dbReference>
<accession>A0A9W6P7T9</accession>
<reference evidence="4" key="1">
    <citation type="submission" date="2023-02" db="EMBL/GenBank/DDBJ databases">
        <title>Nocardiopsis ansamitocini NBRC 112285.</title>
        <authorList>
            <person name="Ichikawa N."/>
            <person name="Sato H."/>
            <person name="Tonouchi N."/>
        </authorList>
    </citation>
    <scope>NUCLEOTIDE SEQUENCE</scope>
    <source>
        <strain evidence="4">NBRC 112285</strain>
    </source>
</reference>
<evidence type="ECO:0000259" key="3">
    <source>
        <dbReference type="PROSITE" id="PS01124"/>
    </source>
</evidence>
<dbReference type="Pfam" id="PF12833">
    <property type="entry name" value="HTH_18"/>
    <property type="match status" value="1"/>
</dbReference>
<protein>
    <submittedName>
        <fullName evidence="4">AraC family transcriptional regulator</fullName>
    </submittedName>
</protein>
<dbReference type="AlphaFoldDB" id="A0A9W6P7T9"/>
<proteinExistence type="predicted"/>
<dbReference type="SUPFAM" id="SSF46689">
    <property type="entry name" value="Homeodomain-like"/>
    <property type="match status" value="2"/>
</dbReference>
<gene>
    <name evidence="4" type="ORF">Nans01_34560</name>
</gene>
<dbReference type="InterPro" id="IPR002818">
    <property type="entry name" value="DJ-1/PfpI"/>
</dbReference>
<dbReference type="EMBL" id="BSQG01000005">
    <property type="protein sequence ID" value="GLU49105.1"/>
    <property type="molecule type" value="Genomic_DNA"/>
</dbReference>
<dbReference type="PANTHER" id="PTHR43130:SF3">
    <property type="entry name" value="HTH-TYPE TRANSCRIPTIONAL REGULATOR RV1931C"/>
    <property type="match status" value="1"/>
</dbReference>
<evidence type="ECO:0000313" key="4">
    <source>
        <dbReference type="EMBL" id="GLU49105.1"/>
    </source>
</evidence>
<comment type="caution">
    <text evidence="4">The sequence shown here is derived from an EMBL/GenBank/DDBJ whole genome shotgun (WGS) entry which is preliminary data.</text>
</comment>
<dbReference type="GO" id="GO:0003700">
    <property type="term" value="F:DNA-binding transcription factor activity"/>
    <property type="evidence" value="ECO:0007669"/>
    <property type="project" value="InterPro"/>
</dbReference>
<feature type="domain" description="HTH araC/xylS-type" evidence="3">
    <location>
        <begin position="218"/>
        <end position="316"/>
    </location>
</feature>
<dbReference type="InterPro" id="IPR029062">
    <property type="entry name" value="Class_I_gatase-like"/>
</dbReference>
<dbReference type="PANTHER" id="PTHR43130">
    <property type="entry name" value="ARAC-FAMILY TRANSCRIPTIONAL REGULATOR"/>
    <property type="match status" value="1"/>
</dbReference>
<keyword evidence="1" id="KW-0805">Transcription regulation</keyword>
<dbReference type="RefSeq" id="WP_285760555.1">
    <property type="nucleotide sequence ID" value="NZ_BSQG01000005.1"/>
</dbReference>
<evidence type="ECO:0000256" key="1">
    <source>
        <dbReference type="ARBA" id="ARBA00023015"/>
    </source>
</evidence>
<keyword evidence="5" id="KW-1185">Reference proteome</keyword>
<dbReference type="Pfam" id="PF01965">
    <property type="entry name" value="DJ-1_PfpI"/>
    <property type="match status" value="1"/>
</dbReference>
<dbReference type="GO" id="GO:0043565">
    <property type="term" value="F:sequence-specific DNA binding"/>
    <property type="evidence" value="ECO:0007669"/>
    <property type="project" value="InterPro"/>
</dbReference>
<evidence type="ECO:0000313" key="5">
    <source>
        <dbReference type="Proteomes" id="UP001165092"/>
    </source>
</evidence>
<dbReference type="Gene3D" id="1.10.10.60">
    <property type="entry name" value="Homeodomain-like"/>
    <property type="match status" value="1"/>
</dbReference>
<dbReference type="SMART" id="SM00342">
    <property type="entry name" value="HTH_ARAC"/>
    <property type="match status" value="1"/>
</dbReference>
<organism evidence="4 5">
    <name type="scientific">Nocardiopsis ansamitocini</name>
    <dbReference type="NCBI Taxonomy" id="1670832"/>
    <lineage>
        <taxon>Bacteria</taxon>
        <taxon>Bacillati</taxon>
        <taxon>Actinomycetota</taxon>
        <taxon>Actinomycetes</taxon>
        <taxon>Streptosporangiales</taxon>
        <taxon>Nocardiopsidaceae</taxon>
        <taxon>Nocardiopsis</taxon>
    </lineage>
</organism>
<dbReference type="InterPro" id="IPR052158">
    <property type="entry name" value="INH-QAR"/>
</dbReference>
<sequence>MDVRRVVVVGYEQAELLDIACVTSTLQTANLMGTRVPYEVVLATPGGHPITSSSGLVLQGQAVLERTVGPLDTVLVSGGFGSERAAADTHVVAHVRRLARESHRVASVCTGAAILAAAGLLDGKRATTHWFAAQRLAARYPRVEVDPTPIYVRDGKVSTSAGVTTALDLTLAFVEDDHGADVARSVARALVTYLQRPGNQAQMSVYVAGPPPEHVLVRQVADYVTATLAGDLRTSVLAERAGVSERHLTRLCVEHLGRTPGRFVREARVEAAARLLVSSRLPLAGVAKRCGFGSVETLRQAFTARFGVAPSRYRSTQLRRSG</sequence>
<keyword evidence="2" id="KW-0804">Transcription</keyword>
<dbReference type="InterPro" id="IPR018060">
    <property type="entry name" value="HTH_AraC"/>
</dbReference>
<dbReference type="Gene3D" id="3.40.50.880">
    <property type="match status" value="1"/>
</dbReference>